<keyword evidence="1" id="KW-0812">Transmembrane</keyword>
<feature type="domain" description="Protein FecR C-terminal" evidence="3">
    <location>
        <begin position="319"/>
        <end position="388"/>
    </location>
</feature>
<dbReference type="EMBL" id="FWYB01000004">
    <property type="protein sequence ID" value="SMC87343.1"/>
    <property type="molecule type" value="Genomic_DNA"/>
</dbReference>
<evidence type="ECO:0000313" key="5">
    <source>
        <dbReference type="Proteomes" id="UP000192678"/>
    </source>
</evidence>
<dbReference type="AlphaFoldDB" id="A0A1W2CQ57"/>
<sequence>MYMNPLMTDIEFRELATKCQEGIATEEEQAAFDEAYQLLLNRHPSWDTERMGEKNALREEIYEGLVSRVNKHKANHKVYSIARYMSAAAVLIIVGVAAYLFLNKSDRKEQSLAAKIVPGTNTATLTLGDGRKINLSDAENGALVEQTGIQITKSADGQLLYKVEGTEEGVDQSKISYNTVETPKGGQYQIILPDGTKVWLNAASSLKFPLSFASSVDRKVELNGEAYFEVRKDKSHPFKVINEGQEVEVLGTHFNINGYKDEGAIKTTLLEGSVKVSSTYGVNSEEVIIRSGEQAVLTKRGIEVVKKDIEQVVDWKNGDFIFQQESLKDVMSKIGRWYNVKVVYDQDVNQKLTFSGQMSRSNSIFEILKSLESTDEIKFEIKESTIKVTNKD</sequence>
<feature type="domain" description="FecR protein" evidence="2">
    <location>
        <begin position="179"/>
        <end position="275"/>
    </location>
</feature>
<organism evidence="4 5">
    <name type="scientific">Pedobacter nyackensis</name>
    <dbReference type="NCBI Taxonomy" id="475255"/>
    <lineage>
        <taxon>Bacteria</taxon>
        <taxon>Pseudomonadati</taxon>
        <taxon>Bacteroidota</taxon>
        <taxon>Sphingobacteriia</taxon>
        <taxon>Sphingobacteriales</taxon>
        <taxon>Sphingobacteriaceae</taxon>
        <taxon>Pedobacter</taxon>
    </lineage>
</organism>
<reference evidence="4 5" key="1">
    <citation type="submission" date="2017-04" db="EMBL/GenBank/DDBJ databases">
        <authorList>
            <person name="Afonso C.L."/>
            <person name="Miller P.J."/>
            <person name="Scott M.A."/>
            <person name="Spackman E."/>
            <person name="Goraichik I."/>
            <person name="Dimitrov K.M."/>
            <person name="Suarez D.L."/>
            <person name="Swayne D.E."/>
        </authorList>
    </citation>
    <scope>NUCLEOTIDE SEQUENCE [LARGE SCALE GENOMIC DNA]</scope>
    <source>
        <strain evidence="4 5">DSM 19625</strain>
    </source>
</reference>
<dbReference type="InterPro" id="IPR006860">
    <property type="entry name" value="FecR"/>
</dbReference>
<dbReference type="Pfam" id="PF16344">
    <property type="entry name" value="FecR_C"/>
    <property type="match status" value="1"/>
</dbReference>
<proteinExistence type="predicted"/>
<dbReference type="PANTHER" id="PTHR30273">
    <property type="entry name" value="PERIPLASMIC SIGNAL SENSOR AND SIGMA FACTOR ACTIVATOR FECR-RELATED"/>
    <property type="match status" value="1"/>
</dbReference>
<dbReference type="Proteomes" id="UP000192678">
    <property type="component" value="Unassembled WGS sequence"/>
</dbReference>
<keyword evidence="1" id="KW-0472">Membrane</keyword>
<dbReference type="PANTHER" id="PTHR30273:SF2">
    <property type="entry name" value="PROTEIN FECR"/>
    <property type="match status" value="1"/>
</dbReference>
<gene>
    <name evidence="4" type="ORF">SAMN04488101_104204</name>
</gene>
<evidence type="ECO:0000313" key="4">
    <source>
        <dbReference type="EMBL" id="SMC87343.1"/>
    </source>
</evidence>
<dbReference type="GO" id="GO:0016989">
    <property type="term" value="F:sigma factor antagonist activity"/>
    <property type="evidence" value="ECO:0007669"/>
    <property type="project" value="TreeGrafter"/>
</dbReference>
<dbReference type="STRING" id="475255.SAMN04488101_104204"/>
<evidence type="ECO:0000259" key="3">
    <source>
        <dbReference type="Pfam" id="PF16344"/>
    </source>
</evidence>
<evidence type="ECO:0000256" key="1">
    <source>
        <dbReference type="SAM" id="Phobius"/>
    </source>
</evidence>
<dbReference type="InterPro" id="IPR032508">
    <property type="entry name" value="FecR_C"/>
</dbReference>
<dbReference type="FunFam" id="2.60.120.1440:FF:000001">
    <property type="entry name" value="Putative anti-sigma factor"/>
    <property type="match status" value="1"/>
</dbReference>
<protein>
    <submittedName>
        <fullName evidence="4">FecR family protein</fullName>
    </submittedName>
</protein>
<evidence type="ECO:0000259" key="2">
    <source>
        <dbReference type="Pfam" id="PF04773"/>
    </source>
</evidence>
<dbReference type="Gene3D" id="2.60.120.1440">
    <property type="match status" value="1"/>
</dbReference>
<name>A0A1W2CQ57_9SPHI</name>
<keyword evidence="5" id="KW-1185">Reference proteome</keyword>
<dbReference type="Gene3D" id="3.55.50.30">
    <property type="match status" value="1"/>
</dbReference>
<keyword evidence="1" id="KW-1133">Transmembrane helix</keyword>
<dbReference type="Pfam" id="PF04773">
    <property type="entry name" value="FecR"/>
    <property type="match status" value="1"/>
</dbReference>
<accession>A0A1W2CQ57</accession>
<dbReference type="InterPro" id="IPR012373">
    <property type="entry name" value="Ferrdict_sens_TM"/>
</dbReference>
<feature type="transmembrane region" description="Helical" evidence="1">
    <location>
        <begin position="81"/>
        <end position="102"/>
    </location>
</feature>